<organism evidence="5 6">
    <name type="scientific">Streptomyces plumbiresistens</name>
    <dbReference type="NCBI Taxonomy" id="511811"/>
    <lineage>
        <taxon>Bacteria</taxon>
        <taxon>Bacillati</taxon>
        <taxon>Actinomycetota</taxon>
        <taxon>Actinomycetes</taxon>
        <taxon>Kitasatosporales</taxon>
        <taxon>Streptomycetaceae</taxon>
        <taxon>Streptomyces</taxon>
    </lineage>
</organism>
<dbReference type="SUPFAM" id="SSF46689">
    <property type="entry name" value="Homeodomain-like"/>
    <property type="match status" value="1"/>
</dbReference>
<evidence type="ECO:0000256" key="3">
    <source>
        <dbReference type="ARBA" id="ARBA00023163"/>
    </source>
</evidence>
<dbReference type="InterPro" id="IPR009057">
    <property type="entry name" value="Homeodomain-like_sf"/>
</dbReference>
<dbReference type="PANTHER" id="PTHR46796:SF6">
    <property type="entry name" value="ARAC SUBFAMILY"/>
    <property type="match status" value="1"/>
</dbReference>
<keyword evidence="1" id="KW-0805">Transcription regulation</keyword>
<keyword evidence="3" id="KW-0804">Transcription</keyword>
<name>A0ABP7TB87_9ACTN</name>
<keyword evidence="2" id="KW-0238">DNA-binding</keyword>
<dbReference type="Pfam" id="PF12833">
    <property type="entry name" value="HTH_18"/>
    <property type="match status" value="1"/>
</dbReference>
<dbReference type="PANTHER" id="PTHR46796">
    <property type="entry name" value="HTH-TYPE TRANSCRIPTIONAL ACTIVATOR RHAS-RELATED"/>
    <property type="match status" value="1"/>
</dbReference>
<dbReference type="PROSITE" id="PS01124">
    <property type="entry name" value="HTH_ARAC_FAMILY_2"/>
    <property type="match status" value="1"/>
</dbReference>
<comment type="caution">
    <text evidence="5">The sequence shown here is derived from an EMBL/GenBank/DDBJ whole genome shotgun (WGS) entry which is preliminary data.</text>
</comment>
<evidence type="ECO:0000256" key="1">
    <source>
        <dbReference type="ARBA" id="ARBA00023015"/>
    </source>
</evidence>
<dbReference type="Gene3D" id="1.10.10.60">
    <property type="entry name" value="Homeodomain-like"/>
    <property type="match status" value="1"/>
</dbReference>
<dbReference type="SMART" id="SM00342">
    <property type="entry name" value="HTH_ARAC"/>
    <property type="match status" value="1"/>
</dbReference>
<reference evidence="6" key="1">
    <citation type="journal article" date="2019" name="Int. J. Syst. Evol. Microbiol.">
        <title>The Global Catalogue of Microorganisms (GCM) 10K type strain sequencing project: providing services to taxonomists for standard genome sequencing and annotation.</title>
        <authorList>
            <consortium name="The Broad Institute Genomics Platform"/>
            <consortium name="The Broad Institute Genome Sequencing Center for Infectious Disease"/>
            <person name="Wu L."/>
            <person name="Ma J."/>
        </authorList>
    </citation>
    <scope>NUCLEOTIDE SEQUENCE [LARGE SCALE GENOMIC DNA]</scope>
    <source>
        <strain evidence="6">JCM 16924</strain>
    </source>
</reference>
<accession>A0ABP7TB87</accession>
<evidence type="ECO:0000259" key="4">
    <source>
        <dbReference type="PROSITE" id="PS01124"/>
    </source>
</evidence>
<dbReference type="InterPro" id="IPR020449">
    <property type="entry name" value="Tscrpt_reg_AraC-type_HTH"/>
</dbReference>
<sequence>MSPVLTTASVPDGDKVTYWRDALGRALVPTTVAPHGTGPFHGRITTSLLGHLRVSTIEADAQRISRTPSLVARSPEAFLAVGIQVSGTATLTQDGRRALVREGDLLVYDTTRPYSLDHPARFTTHFFLLPRRAPGLPDADLSRITGTAIGTSDGFGTVLLPFLASLATSAHSFAPAVAGRLAGSVVDLVATLLAERTRQSGTHQDDTRAHLVLRVREHIDRNLGDPALSPEAIAGAHRISVRYLHRLFEGEGVTIGRLVQQRRLEECARELARRGGRNATVSAVARRWGFVSPTHFSRAFRTAYGVSPSEWRDPRTHEMSGADPRT</sequence>
<evidence type="ECO:0000313" key="6">
    <source>
        <dbReference type="Proteomes" id="UP001500456"/>
    </source>
</evidence>
<gene>
    <name evidence="5" type="ORF">GCM10022232_80890</name>
</gene>
<dbReference type="Proteomes" id="UP001500456">
    <property type="component" value="Unassembled WGS sequence"/>
</dbReference>
<evidence type="ECO:0000256" key="2">
    <source>
        <dbReference type="ARBA" id="ARBA00023125"/>
    </source>
</evidence>
<proteinExistence type="predicted"/>
<evidence type="ECO:0000313" key="5">
    <source>
        <dbReference type="EMBL" id="GAA4023525.1"/>
    </source>
</evidence>
<dbReference type="RefSeq" id="WP_345570174.1">
    <property type="nucleotide sequence ID" value="NZ_BAAAZX010000035.1"/>
</dbReference>
<dbReference type="EMBL" id="BAAAZX010000035">
    <property type="protein sequence ID" value="GAA4023525.1"/>
    <property type="molecule type" value="Genomic_DNA"/>
</dbReference>
<protein>
    <submittedName>
        <fullName evidence="5">Helix-turn-helix domain-containing protein</fullName>
    </submittedName>
</protein>
<dbReference type="InterPro" id="IPR050204">
    <property type="entry name" value="AraC_XylS_family_regulators"/>
</dbReference>
<dbReference type="Pfam" id="PF14525">
    <property type="entry name" value="AraC_binding_2"/>
    <property type="match status" value="1"/>
</dbReference>
<dbReference type="InterPro" id="IPR018060">
    <property type="entry name" value="HTH_AraC"/>
</dbReference>
<dbReference type="InterPro" id="IPR035418">
    <property type="entry name" value="AraC-bd_2"/>
</dbReference>
<keyword evidence="6" id="KW-1185">Reference proteome</keyword>
<feature type="domain" description="HTH araC/xylS-type" evidence="4">
    <location>
        <begin position="213"/>
        <end position="314"/>
    </location>
</feature>
<dbReference type="PRINTS" id="PR00032">
    <property type="entry name" value="HTHARAC"/>
</dbReference>